<protein>
    <submittedName>
        <fullName evidence="1">Uncharacterized protein</fullName>
    </submittedName>
</protein>
<sequence>MVRTALSASPFCLGVCGWRIDRRTFLFYCSISCTCYTSCISEDSIASAAPIAPCHSSTIANILCSFGMLRDRKQVACDLWDMKIVLDDDCISRC</sequence>
<accession>A0A0F7SXV8</accession>
<name>A0A0F7SXV8_PHARH</name>
<organism evidence="1">
    <name type="scientific">Phaffia rhodozyma</name>
    <name type="common">Yeast</name>
    <name type="synonym">Xanthophyllomyces dendrorhous</name>
    <dbReference type="NCBI Taxonomy" id="264483"/>
    <lineage>
        <taxon>Eukaryota</taxon>
        <taxon>Fungi</taxon>
        <taxon>Dikarya</taxon>
        <taxon>Basidiomycota</taxon>
        <taxon>Agaricomycotina</taxon>
        <taxon>Tremellomycetes</taxon>
        <taxon>Cystofilobasidiales</taxon>
        <taxon>Mrakiaceae</taxon>
        <taxon>Phaffia</taxon>
    </lineage>
</organism>
<evidence type="ECO:0000313" key="1">
    <source>
        <dbReference type="EMBL" id="CED85410.1"/>
    </source>
</evidence>
<reference evidence="1" key="1">
    <citation type="submission" date="2014-08" db="EMBL/GenBank/DDBJ databases">
        <authorList>
            <person name="Sharma Rahul"/>
            <person name="Thines Marco"/>
        </authorList>
    </citation>
    <scope>NUCLEOTIDE SEQUENCE</scope>
</reference>
<proteinExistence type="predicted"/>
<dbReference type="AlphaFoldDB" id="A0A0F7SXV8"/>
<dbReference type="EMBL" id="LN483332">
    <property type="protein sequence ID" value="CED85410.1"/>
    <property type="molecule type" value="Genomic_DNA"/>
</dbReference>